<sequence length="552" mass="61535">MAWLIVWAVGTWGKDEAKRCPASSCPFWSPLSPRPTLPEPVPLGPRAPAGRMEFSELIRTGRAQAELLPGPEEPPLRGTLCVTGHHLLLSPGPPSTADLWLLLLRSVDSIEKRVAGDSGTITLRCKDLRVLQLDIEGVEATLDIARSIEALSSLESVITSFPFFYRPKGLRLGDAWHFHPPECYYKRVARETNAWRLSEVNQDFSLCPSYPRAVIVPRAVDDDALARSARFRQGGRFPVLCYHHAPSGTVLLRSSQPLTGPQKRRCAEDEDLLRAVLAGAHPGARGFIVDTRSAQAAKQARMTGGGTEAKAAYPGWKRLHRPLEREGACILVHGAEGRDSTLLVTSLAQLILDPLSRTITGFQELVEREWIQAGHPFQLRCAHSAFSHARPKHEAPTFLLFLDCVWQLGRQFPLSLEFGEGLLLALFEHAYASPFGTFLCNSEKERCLCEVRTRTHSLWSGLNQLKEQRKLRNPLYVLNPLAIWPSVEPQSLRLWQGLFLRWTRPPESSEVAWEKVKEAHKALIAHLLVRGEHDDVAPKVKTTVPETTAVVS</sequence>
<dbReference type="PANTHER" id="PTHR10807">
    <property type="entry name" value="MYOTUBULARIN-RELATED"/>
    <property type="match status" value="1"/>
</dbReference>
<dbReference type="Gene3D" id="2.30.29.30">
    <property type="entry name" value="Pleckstrin-homology domain (PH domain)/Phosphotyrosine-binding domain (PTB)"/>
    <property type="match status" value="1"/>
</dbReference>
<proteinExistence type="inferred from homology"/>
<dbReference type="GeneTree" id="ENSGT00940000163547"/>
<dbReference type="GO" id="GO:0019903">
    <property type="term" value="F:protein phosphatase binding"/>
    <property type="evidence" value="ECO:0007669"/>
    <property type="project" value="TreeGrafter"/>
</dbReference>
<dbReference type="GO" id="GO:0010507">
    <property type="term" value="P:negative regulation of autophagy"/>
    <property type="evidence" value="ECO:0007669"/>
    <property type="project" value="TreeGrafter"/>
</dbReference>
<accession>A0A8D2GW79</accession>
<name>A0A8D2GW79_UROPR</name>
<keyword evidence="4" id="KW-1185">Reference proteome</keyword>
<reference evidence="3" key="1">
    <citation type="submission" date="2025-08" db="UniProtKB">
        <authorList>
            <consortium name="Ensembl"/>
        </authorList>
    </citation>
    <scope>IDENTIFICATION</scope>
</reference>
<dbReference type="AlphaFoldDB" id="A0A8D2GW79"/>
<dbReference type="InterPro" id="IPR029021">
    <property type="entry name" value="Prot-tyrosine_phosphatase-like"/>
</dbReference>
<dbReference type="SUPFAM" id="SSF50729">
    <property type="entry name" value="PH domain-like"/>
    <property type="match status" value="1"/>
</dbReference>
<dbReference type="PANTHER" id="PTHR10807:SF52">
    <property type="entry name" value="MYOTUBULARIN PHOSPHATASE DOMAIN-CONTAINING PROTEIN"/>
    <property type="match status" value="1"/>
</dbReference>
<comment type="similarity">
    <text evidence="1">Belongs to the protein-tyrosine phosphatase family. Non-receptor class myotubularin subfamily.</text>
</comment>
<dbReference type="InterPro" id="IPR030564">
    <property type="entry name" value="Myotubularin"/>
</dbReference>
<dbReference type="SUPFAM" id="SSF52799">
    <property type="entry name" value="(Phosphotyrosine protein) phosphatases II"/>
    <property type="match status" value="1"/>
</dbReference>
<dbReference type="GO" id="GO:0005737">
    <property type="term" value="C:cytoplasm"/>
    <property type="evidence" value="ECO:0007669"/>
    <property type="project" value="TreeGrafter"/>
</dbReference>
<dbReference type="PROSITE" id="PS51339">
    <property type="entry name" value="PPASE_MYOTUBULARIN"/>
    <property type="match status" value="1"/>
</dbReference>
<dbReference type="InterPro" id="IPR011993">
    <property type="entry name" value="PH-like_dom_sf"/>
</dbReference>
<evidence type="ECO:0000256" key="1">
    <source>
        <dbReference type="ARBA" id="ARBA00007471"/>
    </source>
</evidence>
<feature type="domain" description="Myotubularin phosphatase" evidence="2">
    <location>
        <begin position="175"/>
        <end position="499"/>
    </location>
</feature>
<dbReference type="GO" id="GO:0046856">
    <property type="term" value="P:phosphatidylinositol dephosphorylation"/>
    <property type="evidence" value="ECO:0007669"/>
    <property type="project" value="TreeGrafter"/>
</dbReference>
<dbReference type="Pfam" id="PF06602">
    <property type="entry name" value="Myotub-related"/>
    <property type="match status" value="1"/>
</dbReference>
<organism evidence="3 4">
    <name type="scientific">Urocitellus parryii</name>
    <name type="common">Arctic ground squirrel</name>
    <name type="synonym">Spermophilus parryii</name>
    <dbReference type="NCBI Taxonomy" id="9999"/>
    <lineage>
        <taxon>Eukaryota</taxon>
        <taxon>Metazoa</taxon>
        <taxon>Chordata</taxon>
        <taxon>Craniata</taxon>
        <taxon>Vertebrata</taxon>
        <taxon>Euteleostomi</taxon>
        <taxon>Mammalia</taxon>
        <taxon>Eutheria</taxon>
        <taxon>Euarchontoglires</taxon>
        <taxon>Glires</taxon>
        <taxon>Rodentia</taxon>
        <taxon>Sciuromorpha</taxon>
        <taxon>Sciuridae</taxon>
        <taxon>Xerinae</taxon>
        <taxon>Marmotini</taxon>
        <taxon>Urocitellus</taxon>
    </lineage>
</organism>
<dbReference type="InterPro" id="IPR010569">
    <property type="entry name" value="Myotubularin-like_Pase_dom"/>
</dbReference>
<protein>
    <recommendedName>
        <fullName evidence="2">Myotubularin phosphatase domain-containing protein</fullName>
    </recommendedName>
</protein>
<evidence type="ECO:0000259" key="2">
    <source>
        <dbReference type="PROSITE" id="PS51339"/>
    </source>
</evidence>
<dbReference type="Ensembl" id="ENSUPAT00010007485.1">
    <property type="protein sequence ID" value="ENSUPAP00010006555.1"/>
    <property type="gene ID" value="ENSUPAG00010005247.1"/>
</dbReference>
<reference evidence="3" key="2">
    <citation type="submission" date="2025-09" db="UniProtKB">
        <authorList>
            <consortium name="Ensembl"/>
        </authorList>
    </citation>
    <scope>IDENTIFICATION</scope>
</reference>
<evidence type="ECO:0000313" key="3">
    <source>
        <dbReference type="Ensembl" id="ENSUPAP00010006555.1"/>
    </source>
</evidence>
<evidence type="ECO:0000313" key="4">
    <source>
        <dbReference type="Proteomes" id="UP000694417"/>
    </source>
</evidence>
<dbReference type="Proteomes" id="UP000694417">
    <property type="component" value="Unplaced"/>
</dbReference>